<evidence type="ECO:0000256" key="1">
    <source>
        <dbReference type="ARBA" id="ARBA00005709"/>
    </source>
</evidence>
<organism evidence="8 9">
    <name type="scientific">Cytobacillus firmus DS1</name>
    <dbReference type="NCBI Taxonomy" id="1307436"/>
    <lineage>
        <taxon>Bacteria</taxon>
        <taxon>Bacillati</taxon>
        <taxon>Bacillota</taxon>
        <taxon>Bacilli</taxon>
        <taxon>Bacillales</taxon>
        <taxon>Bacillaceae</taxon>
        <taxon>Cytobacillus</taxon>
    </lineage>
</organism>
<gene>
    <name evidence="8" type="ORF">PBF_08038</name>
</gene>
<protein>
    <recommendedName>
        <fullName evidence="2 4">Flagellin</fullName>
    </recommendedName>
</protein>
<dbReference type="RefSeq" id="WP_051488831.1">
    <property type="nucleotide sequence ID" value="NZ_APVL01000005.1"/>
</dbReference>
<keyword evidence="8" id="KW-0969">Cilium</keyword>
<evidence type="ECO:0000313" key="9">
    <source>
        <dbReference type="Proteomes" id="UP000019270"/>
    </source>
</evidence>
<dbReference type="InterPro" id="IPR001492">
    <property type="entry name" value="Flagellin"/>
</dbReference>
<evidence type="ECO:0000259" key="7">
    <source>
        <dbReference type="Pfam" id="PF00700"/>
    </source>
</evidence>
<dbReference type="PANTHER" id="PTHR42792">
    <property type="entry name" value="FLAGELLIN"/>
    <property type="match status" value="1"/>
</dbReference>
<dbReference type="Pfam" id="PF00669">
    <property type="entry name" value="Flagellin_N"/>
    <property type="match status" value="1"/>
</dbReference>
<dbReference type="InterPro" id="IPR046358">
    <property type="entry name" value="Flagellin_C"/>
</dbReference>
<dbReference type="GO" id="GO:0009288">
    <property type="term" value="C:bacterial-type flagellum"/>
    <property type="evidence" value="ECO:0007669"/>
    <property type="project" value="UniProtKB-SubCell"/>
</dbReference>
<comment type="subcellular location">
    <subcellularLocation>
        <location evidence="4">Secreted</location>
    </subcellularLocation>
    <subcellularLocation>
        <location evidence="4">Bacterial flagellum</location>
    </subcellularLocation>
</comment>
<evidence type="ECO:0000256" key="5">
    <source>
        <dbReference type="SAM" id="Coils"/>
    </source>
</evidence>
<dbReference type="Proteomes" id="UP000019270">
    <property type="component" value="Unassembled WGS sequence"/>
</dbReference>
<accession>W7L8E9</accession>
<feature type="coiled-coil region" evidence="5">
    <location>
        <begin position="100"/>
        <end position="127"/>
    </location>
</feature>
<reference evidence="9" key="1">
    <citation type="submission" date="2013-03" db="EMBL/GenBank/DDBJ databases">
        <title>Draft genome sequence of Bacillus firmus DS1.</title>
        <authorList>
            <person name="Peng D."/>
            <person name="Zhu L."/>
            <person name="Sun M."/>
        </authorList>
    </citation>
    <scope>NUCLEOTIDE SEQUENCE [LARGE SCALE GENOMIC DNA]</scope>
    <source>
        <strain evidence="9">DS1</strain>
    </source>
</reference>
<dbReference type="SUPFAM" id="SSF64518">
    <property type="entry name" value="Phase 1 flagellin"/>
    <property type="match status" value="2"/>
</dbReference>
<evidence type="ECO:0000256" key="3">
    <source>
        <dbReference type="ARBA" id="ARBA00023143"/>
    </source>
</evidence>
<keyword evidence="8" id="KW-0966">Cell projection</keyword>
<dbReference type="Pfam" id="PF00700">
    <property type="entry name" value="Flagellin_C"/>
    <property type="match status" value="1"/>
</dbReference>
<dbReference type="Gene3D" id="1.20.1330.10">
    <property type="entry name" value="f41 fragment of flagellin, N-terminal domain"/>
    <property type="match status" value="2"/>
</dbReference>
<evidence type="ECO:0000313" key="8">
    <source>
        <dbReference type="EMBL" id="EWG11486.1"/>
    </source>
</evidence>
<keyword evidence="5" id="KW-0175">Coiled coil</keyword>
<sequence>MRINNNIQALNAYRNLSSNQMNTSRNLERLSSGMRINRAADDAAGLAISEKMRAQIRGLQMAERNSLDGISLIQTAEGALTEVHSMLHRMRELAVQAANDTNTETDRKEIQKEIDQLTSEINRIGNATEFNSKKLLNGGATKIAPEVDKAGVALATGEVEFKEVTASVQGGSFSADVKTSSIEAKQGEYSIDITSAFTNGDTLEIDSVVFNFADGGPGIDTATITTPDTQATELMNQINSSSLNTNYTATIDSTDTSKVILTQKAGTESPNPVTVVKGGSGTGAVTSAVELVGVSERVGVYDFEMTPGFLSQLSDGDSVTIAGQTFTAKDGGVVGSGEFDINSRNATTILSSLKDAIDADGTLNTKFDTSVSGNKLTLTEKTGQAKGSTFDLDDVNNKPETSGQYTVELSEMFIPGEQIEIAGESLTFGNETGQVQVGNTLSEQAANIKAAIEANTTLDARFNVSVVDNKLTLTEKTGEATGVAPEIGRVGNTEGTLHFNTIEPGAVDKKAKYEIDVTNVFRENEVIIFGNKTFKGVLGPVSNPATSDPNAFVFSVDGNARDQANSLRQAMESVYGTSYDISIAGTTITLEAKANGAGTLSKPETDLTAAIPGEFSFSIERATVGQSYTIDGIEIEVVNDSTKYNDAVNTGSAMRHSDVLSEQANNLRNAIERNPILGAKYFVQGTGNDIVLKQRPGFESAVLPQIMLSNAGDGDVFKSNLQIGPNQSQIMTVELNDIRSPKLGISTTDPRTKIVDINGDVIEGAAFNVIKNVTNGLSDGAVEYSIDVTSHDKASAAIKLFDTAIERVNGERASLGALQNRLEHTINNLKVTHENLSSSESRIRDADMALEMTQFTKNNILNQSAQAMLAQANQLPQGVLQLLQG</sequence>
<dbReference type="Gene3D" id="6.10.10.10">
    <property type="entry name" value="Flagellar export chaperone, C-terminal domain"/>
    <property type="match status" value="1"/>
</dbReference>
<keyword evidence="8" id="KW-0282">Flagellum</keyword>
<feature type="domain" description="Flagellin N-terminal" evidence="6">
    <location>
        <begin position="3"/>
        <end position="139"/>
    </location>
</feature>
<comment type="caution">
    <text evidence="8">The sequence shown here is derived from an EMBL/GenBank/DDBJ whole genome shotgun (WGS) entry which is preliminary data.</text>
</comment>
<dbReference type="PATRIC" id="fig|1307436.3.peg.1705"/>
<evidence type="ECO:0000256" key="2">
    <source>
        <dbReference type="ARBA" id="ARBA00020110"/>
    </source>
</evidence>
<dbReference type="GO" id="GO:0005198">
    <property type="term" value="F:structural molecule activity"/>
    <property type="evidence" value="ECO:0007669"/>
    <property type="project" value="UniProtKB-UniRule"/>
</dbReference>
<feature type="domain" description="Flagellin C-terminal" evidence="7">
    <location>
        <begin position="799"/>
        <end position="883"/>
    </location>
</feature>
<keyword evidence="3 4" id="KW-0975">Bacterial flagellum</keyword>
<proteinExistence type="inferred from homology"/>
<evidence type="ECO:0000259" key="6">
    <source>
        <dbReference type="Pfam" id="PF00669"/>
    </source>
</evidence>
<dbReference type="InterPro" id="IPR001029">
    <property type="entry name" value="Flagellin_N"/>
</dbReference>
<name>W7L8E9_CYTFI</name>
<dbReference type="AlphaFoldDB" id="W7L8E9"/>
<dbReference type="PANTHER" id="PTHR42792:SF2">
    <property type="entry name" value="FLAGELLIN"/>
    <property type="match status" value="1"/>
</dbReference>
<comment type="similarity">
    <text evidence="1 4">Belongs to the bacterial flagellin family.</text>
</comment>
<dbReference type="EMBL" id="APVL01000005">
    <property type="protein sequence ID" value="EWG11486.1"/>
    <property type="molecule type" value="Genomic_DNA"/>
</dbReference>
<dbReference type="GO" id="GO:0005576">
    <property type="term" value="C:extracellular region"/>
    <property type="evidence" value="ECO:0007669"/>
    <property type="project" value="UniProtKB-SubCell"/>
</dbReference>
<evidence type="ECO:0000256" key="4">
    <source>
        <dbReference type="RuleBase" id="RU362073"/>
    </source>
</evidence>
<keyword evidence="4" id="KW-0964">Secreted</keyword>
<dbReference type="PRINTS" id="PR00207">
    <property type="entry name" value="FLAGELLIN"/>
</dbReference>
<dbReference type="eggNOG" id="COG1344">
    <property type="taxonomic scope" value="Bacteria"/>
</dbReference>
<reference evidence="8 9" key="2">
    <citation type="journal article" date="2016" name="Sci. Rep.">
        <title>A novel serine protease, Sep1, from Bacillus firmus DS-1 has nematicidal activity and degrades multiple intestinal-associated nematode proteins.</title>
        <authorList>
            <person name="Geng C."/>
            <person name="Nie X."/>
            <person name="Tang Z."/>
            <person name="Zhang Y."/>
            <person name="Lin J."/>
            <person name="Sun M."/>
            <person name="Peng D."/>
        </authorList>
    </citation>
    <scope>NUCLEOTIDE SEQUENCE [LARGE SCALE GENOMIC DNA]</scope>
    <source>
        <strain evidence="8 9">DS1</strain>
    </source>
</reference>
<comment type="function">
    <text evidence="4">Flagellin is the subunit protein which polymerizes to form the filaments of bacterial flagella.</text>
</comment>
<dbReference type="InterPro" id="IPR042187">
    <property type="entry name" value="Flagellin_C_sub2"/>
</dbReference>